<dbReference type="InterPro" id="IPR028098">
    <property type="entry name" value="Glyco_trans_4-like_N"/>
</dbReference>
<dbReference type="EMBL" id="CAMXCT020000001">
    <property type="protein sequence ID" value="CAL1124921.1"/>
    <property type="molecule type" value="Genomic_DNA"/>
</dbReference>
<name>A0A9P1BHH4_9DINO</name>
<dbReference type="Pfam" id="PF01261">
    <property type="entry name" value="AP_endonuc_2"/>
    <property type="match status" value="1"/>
</dbReference>
<dbReference type="Gene3D" id="1.50.10.20">
    <property type="match status" value="1"/>
</dbReference>
<keyword evidence="3" id="KW-0479">Metal-binding</keyword>
<dbReference type="InterPro" id="IPR029055">
    <property type="entry name" value="Ntn_hydrolases_N"/>
</dbReference>
<dbReference type="SUPFAM" id="SSF53756">
    <property type="entry name" value="UDP-Glycosyltransferase/glycogen phosphorylase"/>
    <property type="match status" value="2"/>
</dbReference>
<evidence type="ECO:0000256" key="2">
    <source>
        <dbReference type="ARBA" id="ARBA00022676"/>
    </source>
</evidence>
<reference evidence="11" key="2">
    <citation type="submission" date="2024-04" db="EMBL/GenBank/DDBJ databases">
        <authorList>
            <person name="Chen Y."/>
            <person name="Shah S."/>
            <person name="Dougan E. K."/>
            <person name="Thang M."/>
            <person name="Chan C."/>
        </authorList>
    </citation>
    <scope>NUCLEOTIDE SEQUENCE [LARGE SCALE GENOMIC DNA]</scope>
</reference>
<evidence type="ECO:0000256" key="4">
    <source>
        <dbReference type="ARBA" id="ARBA00022741"/>
    </source>
</evidence>
<organism evidence="10">
    <name type="scientific">Cladocopium goreaui</name>
    <dbReference type="NCBI Taxonomy" id="2562237"/>
    <lineage>
        <taxon>Eukaryota</taxon>
        <taxon>Sar</taxon>
        <taxon>Alveolata</taxon>
        <taxon>Dinophyceae</taxon>
        <taxon>Suessiales</taxon>
        <taxon>Symbiodiniaceae</taxon>
        <taxon>Cladocopium</taxon>
    </lineage>
</organism>
<dbReference type="Gene3D" id="3.40.50.620">
    <property type="entry name" value="HUPs"/>
    <property type="match status" value="1"/>
</dbReference>
<dbReference type="Gene3D" id="3.40.50.2000">
    <property type="entry name" value="Glycogen Phosphorylase B"/>
    <property type="match status" value="4"/>
</dbReference>
<dbReference type="PANTHER" id="PTHR43284">
    <property type="entry name" value="ASPARAGINE SYNTHETASE (GLUTAMINE-HYDROLYZING)"/>
    <property type="match status" value="1"/>
</dbReference>
<evidence type="ECO:0000256" key="3">
    <source>
        <dbReference type="ARBA" id="ARBA00022723"/>
    </source>
</evidence>
<dbReference type="NCBIfam" id="TIGR01536">
    <property type="entry name" value="asn_synth_AEB"/>
    <property type="match status" value="1"/>
</dbReference>
<dbReference type="PROSITE" id="PS51278">
    <property type="entry name" value="GATASE_TYPE_2"/>
    <property type="match status" value="1"/>
</dbReference>
<sequence>MQGHQDIRIGTIVQVQEKTGEYIRQILPHGFECFELTFGHHIDPAVDLDRLAGELRETLEADGSGAIISSVGVYGNPLIDERTAADLGRAIDSAEKFGCSLVCGFAGRIVDVPIPESLEAYRRVFEPLARKAEDRGVRIAFENCNMEGTWEHGDWNIAHSPAAWEMMFETVPSPAIGLEWEPCHQMVSLIDPLPQLRQWIDHVFHVHGKDATVMWDVIRTRGIRSGETYVQHRTPGFGDTNWNDVISILREHGYQGTIDIEGWHDPVYRDELEMTGQGVGASAFWGGSQYKRLECLGLGKQAQQGDPEAPASGTLYARRHRLEAELRQVRVQEAAALDPVLGQRQQANLSGSILMQKRSAMMIERDLKSVQREIDVLQEQIDDVDSQIKQTERKPPRGIFVQLRESPLMRCFFNVIASSFVIGLVSLGWGYSAGATEPAGVEAVTPDNVVRPEPNSAEEPRIESFSPEKAAHFLDSAALDWQNSRKCMACHTGYLYLMARPSLGASNPAYEAVRQYAEDLVEKRWLEKGPRWDAEVVMTAGVLAYGDRLNGGSLQPTTRKALDWMWTVQRDDGGFDWIKCNWPPYESDDDFGAAMVALSTLVAPDDYSKTEAAQAGLARLREYLSANPPPTLHHRGWLLWADSYQPGVLMTDEQRADVVEELLSLEQPEGGWALASLGNWERHDGEPQDRSAADGYGTAWSIYILRRAGVEPDHYAIRRGLAWLKENQRESGRWWTRSLYKDNHHFLTHASTAWAIMALDSCDALRTILSEDEVRQGVERLAAELREHYGDQPVTIVAVLTGAVVLLADLIRRLDMPLRIGFVRASSYRGESTEPGHLVVDIDMLPDVGGKQVLLLDDIFDTGRTLLNLLNEIDALKPAAVRSAVLLRKKGRQEVEIEPDHVAFEIPDEFVVGYGLDYNNLYRNLPHLAVLEPADLARAESVMANLGEELVRQGIEVTLLTARFDRRWPTEVTHRGMKVVRLFQPQTRWWGTWCYMRAVARWLQENRERFDLVYVSMFKHDAYAAVGVGKKLGFPVAIRAEGAGLTGDMHWQLGAVGGRRIKRRCFEAAAFIAPSLMIHREIVAAGYPRGRIHYLPNGVALPAEEETSQYPVPQTTRDAARHSLEQALPQLAIPDGAPLALYTGRLHHAKGLDDLVRAWAIVVEQYPNARLWIAGEGEYSTELEAQIRECGLEDTVVLAGAFDTVDELLTAADVFVLPSHEEGMSLSLLEAMAVALPVVASDIAGNRNLVDHEKHGLLVPPGEAEPLAEAIARLFADRDLGAHLGREARGRVAAEFSLEIMGQRHLDLFNDLLSAGAEKQLSLLARGLDRGEFDTQVCVLTRTGPLAAELEAAEVPLWPIEKRWKLDPLALRRLVRLIRRLQPDLVHTWLFAGNSYGRAAALRAGVPHLVATERCVDTWKVGHEFAIDRQLARYTDKIVVNSSGVRDFYVAHQLPAEKFVVIHNGIGPAKPPTRTREDLLAELALPPDAKLMGAVGRLWPQKRIKDLIWVTDLLKVIRPDIHLLIVGDGPQRDRLERYSHVIDIEDRVHFLGHRSDVPELMPHFDVLLLASGYEGLPNSVMEAMAVGTPVVATDIPGNRDLVVDGETGFLVPLGDRGEFAKRVQHLLDDAELAQRLGEAGKQRITEHFSIDKMAYSMCGIAGAIWTSQGQPVPGDVLRRMTDVLRHRGPDDEGYYSSEVRRTPQNREVPGVALGHRRLSIIDLSCGHQPLANEDESVWVVFNGEIYNFRELRQRLEGAGHQFRTDSDTEVIVHLYEDEGPECFSHFNGMFAIALWDANRRQLVLGRDRLGQKPLVYRLENGRLLFSSQIKSLLEVPGVPRDLDAASLDAYLTYQYVPHPRTIFQGINKLPPGHLAVYREGRLEVKPYWRPDFNREVQIPQTEAGEQLEELLESSVRYRLQSDVPLGAFLSGGIDSSIVVSQMQLLTDRPVQTFAIGFPVPEYDETRYAREVAEHLGTDHHELQVEPSALDLLPKLVWHYDEPFGDSSAIPTYIVSKLTREYVTVALSGDGGDELFAGYDRYRAVRLGAWFDRLPQPMRAALTADLWQRIPGSTRQKSVSRRAKRLLQGLSFPPGRRYLEWIAIFNEARRAELYSDEFLSHLPNHDPYAFLDAAFARSSRRDRVTSTALTDLVTYLPCDLMTKVDVASMAHGLECRQPFLDYRLVEFAASLPLQLKLRGRKSKRLLLDTFGHRLPASVLQRRKMGFGVPLDRWFKQDLSSYIREILLDSRATGRGYFQEATVARLIDEHQQGVFDHSYRLWALLFLELWLREWID</sequence>
<dbReference type="Pfam" id="PF00534">
    <property type="entry name" value="Glycos_transf_1"/>
    <property type="match status" value="2"/>
</dbReference>
<dbReference type="CDD" id="cd03801">
    <property type="entry name" value="GT4_PimA-like"/>
    <property type="match status" value="1"/>
</dbReference>
<dbReference type="InterPro" id="IPR029057">
    <property type="entry name" value="PRTase-like"/>
</dbReference>
<feature type="coiled-coil region" evidence="8">
    <location>
        <begin position="360"/>
        <end position="394"/>
    </location>
</feature>
<dbReference type="Pfam" id="PF13439">
    <property type="entry name" value="Glyco_transf_4"/>
    <property type="match status" value="1"/>
</dbReference>
<dbReference type="Pfam" id="PF00733">
    <property type="entry name" value="Asn_synthase"/>
    <property type="match status" value="1"/>
</dbReference>
<dbReference type="GO" id="GO:0005829">
    <property type="term" value="C:cytosol"/>
    <property type="evidence" value="ECO:0007669"/>
    <property type="project" value="TreeGrafter"/>
</dbReference>
<dbReference type="SUPFAM" id="SSF51658">
    <property type="entry name" value="Xylose isomerase-like"/>
    <property type="match status" value="1"/>
</dbReference>
<dbReference type="EMBL" id="CAMXCT030000001">
    <property type="protein sequence ID" value="CAL4758858.1"/>
    <property type="molecule type" value="Genomic_DNA"/>
</dbReference>
<evidence type="ECO:0000313" key="11">
    <source>
        <dbReference type="EMBL" id="CAL1124921.1"/>
    </source>
</evidence>
<gene>
    <name evidence="10" type="ORF">C1SCF055_LOCUS136</name>
</gene>
<keyword evidence="6" id="KW-0460">Magnesium</keyword>
<evidence type="ECO:0000313" key="10">
    <source>
        <dbReference type="EMBL" id="CAI3971546.1"/>
    </source>
</evidence>
<keyword evidence="8" id="KW-0175">Coiled coil</keyword>
<dbReference type="GO" id="GO:0005524">
    <property type="term" value="F:ATP binding"/>
    <property type="evidence" value="ECO:0007669"/>
    <property type="project" value="UniProtKB-KW"/>
</dbReference>
<evidence type="ECO:0000256" key="8">
    <source>
        <dbReference type="SAM" id="Coils"/>
    </source>
</evidence>
<evidence type="ECO:0000259" key="9">
    <source>
        <dbReference type="PROSITE" id="PS51278"/>
    </source>
</evidence>
<dbReference type="SUPFAM" id="SSF53271">
    <property type="entry name" value="PRTase-like"/>
    <property type="match status" value="1"/>
</dbReference>
<keyword evidence="7" id="KW-0315">Glutamine amidotransferase</keyword>
<dbReference type="InterPro" id="IPR005904">
    <property type="entry name" value="Hxn_phspho_trans"/>
</dbReference>
<dbReference type="OrthoDB" id="9449045at2759"/>
<evidence type="ECO:0000256" key="1">
    <source>
        <dbReference type="ARBA" id="ARBA00005752"/>
    </source>
</evidence>
<dbReference type="GO" id="GO:0046872">
    <property type="term" value="F:metal ion binding"/>
    <property type="evidence" value="ECO:0007669"/>
    <property type="project" value="UniProtKB-KW"/>
</dbReference>
<dbReference type="InterPro" id="IPR001962">
    <property type="entry name" value="Asn_synthase"/>
</dbReference>
<dbReference type="Gene3D" id="3.20.20.150">
    <property type="entry name" value="Divalent-metal-dependent TIM barrel enzymes"/>
    <property type="match status" value="1"/>
</dbReference>
<comment type="similarity">
    <text evidence="1">Belongs to the asparagine synthetase family.</text>
</comment>
<dbReference type="SUPFAM" id="SSF48239">
    <property type="entry name" value="Terpenoid cyclases/Protein prenyltransferases"/>
    <property type="match status" value="1"/>
</dbReference>
<keyword evidence="4" id="KW-0547">Nucleotide-binding</keyword>
<feature type="domain" description="Glutamine amidotransferase type-2" evidence="9">
    <location>
        <begin position="1658"/>
        <end position="1880"/>
    </location>
</feature>
<evidence type="ECO:0000313" key="13">
    <source>
        <dbReference type="Proteomes" id="UP001152797"/>
    </source>
</evidence>
<dbReference type="Pfam" id="PF13537">
    <property type="entry name" value="GATase_7"/>
    <property type="match status" value="1"/>
</dbReference>
<dbReference type="InterPro" id="IPR001296">
    <property type="entry name" value="Glyco_trans_1"/>
</dbReference>
<dbReference type="CDD" id="cd06223">
    <property type="entry name" value="PRTases_typeI"/>
    <property type="match status" value="1"/>
</dbReference>
<dbReference type="InterPro" id="IPR013022">
    <property type="entry name" value="Xyl_isomerase-like_TIM-brl"/>
</dbReference>
<dbReference type="Proteomes" id="UP001152797">
    <property type="component" value="Unassembled WGS sequence"/>
</dbReference>
<proteinExistence type="inferred from homology"/>
<keyword evidence="5" id="KW-0067">ATP-binding</keyword>
<dbReference type="CDD" id="cd01991">
    <property type="entry name" value="Asn_synthase_B_C"/>
    <property type="match status" value="1"/>
</dbReference>
<accession>A0A9P1BHH4</accession>
<dbReference type="InterPro" id="IPR036237">
    <property type="entry name" value="Xyl_isomerase-like_sf"/>
</dbReference>
<dbReference type="GO" id="GO:0006166">
    <property type="term" value="P:purine ribonucleoside salvage"/>
    <property type="evidence" value="ECO:0007669"/>
    <property type="project" value="InterPro"/>
</dbReference>
<dbReference type="GO" id="GO:0006529">
    <property type="term" value="P:asparagine biosynthetic process"/>
    <property type="evidence" value="ECO:0007669"/>
    <property type="project" value="InterPro"/>
</dbReference>
<dbReference type="InterPro" id="IPR006426">
    <property type="entry name" value="Asn_synth_AEB"/>
</dbReference>
<dbReference type="PANTHER" id="PTHR43284:SF1">
    <property type="entry name" value="ASPARAGINE SYNTHETASE"/>
    <property type="match status" value="1"/>
</dbReference>
<comment type="caution">
    <text evidence="10">The sequence shown here is derived from an EMBL/GenBank/DDBJ whole genome shotgun (WGS) entry which is preliminary data.</text>
</comment>
<evidence type="ECO:0000256" key="5">
    <source>
        <dbReference type="ARBA" id="ARBA00022840"/>
    </source>
</evidence>
<reference evidence="10" key="1">
    <citation type="submission" date="2022-10" db="EMBL/GenBank/DDBJ databases">
        <authorList>
            <person name="Chen Y."/>
            <person name="Dougan E. K."/>
            <person name="Chan C."/>
            <person name="Rhodes N."/>
            <person name="Thang M."/>
        </authorList>
    </citation>
    <scope>NUCLEOTIDE SEQUENCE</scope>
</reference>
<dbReference type="GO" id="GO:0004066">
    <property type="term" value="F:asparagine synthase (glutamine-hydrolyzing) activity"/>
    <property type="evidence" value="ECO:0007669"/>
    <property type="project" value="InterPro"/>
</dbReference>
<dbReference type="InterPro" id="IPR051786">
    <property type="entry name" value="ASN_synthetase/amidase"/>
</dbReference>
<evidence type="ECO:0000256" key="6">
    <source>
        <dbReference type="ARBA" id="ARBA00022842"/>
    </source>
</evidence>
<dbReference type="InterPro" id="IPR017932">
    <property type="entry name" value="GATase_2_dom"/>
</dbReference>
<dbReference type="Pfam" id="PF00156">
    <property type="entry name" value="Pribosyltran"/>
    <property type="match status" value="1"/>
</dbReference>
<dbReference type="SUPFAM" id="SSF56235">
    <property type="entry name" value="N-terminal nucleophile aminohydrolases (Ntn hydrolases)"/>
    <property type="match status" value="1"/>
</dbReference>
<dbReference type="CDD" id="cd00712">
    <property type="entry name" value="AsnB"/>
    <property type="match status" value="1"/>
</dbReference>
<dbReference type="InterPro" id="IPR000836">
    <property type="entry name" value="PRTase_dom"/>
</dbReference>
<evidence type="ECO:0000313" key="12">
    <source>
        <dbReference type="EMBL" id="CAL4758858.1"/>
    </source>
</evidence>
<dbReference type="Gene3D" id="3.60.20.10">
    <property type="entry name" value="Glutamine Phosphoribosylpyrophosphate, subunit 1, domain 1"/>
    <property type="match status" value="1"/>
</dbReference>
<dbReference type="Gene3D" id="3.40.50.2020">
    <property type="match status" value="1"/>
</dbReference>
<dbReference type="GO" id="GO:0004422">
    <property type="term" value="F:hypoxanthine phosphoribosyltransferase activity"/>
    <property type="evidence" value="ECO:0007669"/>
    <property type="project" value="InterPro"/>
</dbReference>
<dbReference type="InterPro" id="IPR014729">
    <property type="entry name" value="Rossmann-like_a/b/a_fold"/>
</dbReference>
<dbReference type="SUPFAM" id="SSF52402">
    <property type="entry name" value="Adenine nucleotide alpha hydrolases-like"/>
    <property type="match status" value="1"/>
</dbReference>
<protein>
    <submittedName>
        <fullName evidence="12">Asparagine synthetase [glutamine-hydrolyzing] 1</fullName>
    </submittedName>
</protein>
<keyword evidence="13" id="KW-1185">Reference proteome</keyword>
<dbReference type="InterPro" id="IPR033738">
    <property type="entry name" value="AsnB_N"/>
</dbReference>
<keyword evidence="2" id="KW-0328">Glycosyltransferase</keyword>
<dbReference type="NCBIfam" id="TIGR01203">
    <property type="entry name" value="HGPRTase"/>
    <property type="match status" value="1"/>
</dbReference>
<evidence type="ECO:0000256" key="7">
    <source>
        <dbReference type="ARBA" id="ARBA00022962"/>
    </source>
</evidence>
<keyword evidence="2" id="KW-0808">Transferase</keyword>
<dbReference type="Pfam" id="PF13579">
    <property type="entry name" value="Glyco_trans_4_4"/>
    <property type="match status" value="1"/>
</dbReference>
<dbReference type="EMBL" id="CAMXCT010000001">
    <property type="protein sequence ID" value="CAI3971546.1"/>
    <property type="molecule type" value="Genomic_DNA"/>
</dbReference>
<dbReference type="InterPro" id="IPR008930">
    <property type="entry name" value="Terpenoid_cyclase/PrenylTrfase"/>
</dbReference>